<evidence type="ECO:0000313" key="6">
    <source>
        <dbReference type="EMBL" id="CED72359.1"/>
    </source>
</evidence>
<keyword evidence="7" id="KW-1185">Reference proteome</keyword>
<dbReference type="InterPro" id="IPR050399">
    <property type="entry name" value="HPr"/>
</dbReference>
<dbReference type="InterPro" id="IPR000032">
    <property type="entry name" value="HPr-like"/>
</dbReference>
<evidence type="ECO:0000256" key="4">
    <source>
        <dbReference type="ARBA" id="ARBA00022683"/>
    </source>
</evidence>
<protein>
    <submittedName>
        <fullName evidence="6">Phosphocarrier protein NPr</fullName>
    </submittedName>
</protein>
<evidence type="ECO:0000256" key="1">
    <source>
        <dbReference type="ARBA" id="ARBA00004496"/>
    </source>
</evidence>
<name>A0A090KLE6_9GAMM</name>
<dbReference type="GO" id="GO:0005737">
    <property type="term" value="C:cytoplasm"/>
    <property type="evidence" value="ECO:0007669"/>
    <property type="project" value="UniProtKB-SubCell"/>
</dbReference>
<dbReference type="PRINTS" id="PR00107">
    <property type="entry name" value="PHOSPHOCPHPR"/>
</dbReference>
<accession>A0A090KLE6</accession>
<dbReference type="Proteomes" id="UP000032427">
    <property type="component" value="Chromosome 1"/>
</dbReference>
<comment type="similarity">
    <text evidence="2">Belongs to the HPr family.</text>
</comment>
<organism evidence="6 7">
    <name type="scientific">Aliivibrio wodanis</name>
    <dbReference type="NCBI Taxonomy" id="80852"/>
    <lineage>
        <taxon>Bacteria</taxon>
        <taxon>Pseudomonadati</taxon>
        <taxon>Pseudomonadota</taxon>
        <taxon>Gammaproteobacteria</taxon>
        <taxon>Vibrionales</taxon>
        <taxon>Vibrionaceae</taxon>
        <taxon>Aliivibrio</taxon>
    </lineage>
</organism>
<dbReference type="Gene3D" id="3.30.1340.10">
    <property type="entry name" value="HPr-like"/>
    <property type="match status" value="1"/>
</dbReference>
<dbReference type="KEGG" id="awd:AWOD_I_2301"/>
<dbReference type="OrthoDB" id="9798965at2"/>
<dbReference type="GeneID" id="28541887"/>
<dbReference type="Pfam" id="PF00381">
    <property type="entry name" value="PTS-HPr"/>
    <property type="match status" value="1"/>
</dbReference>
<gene>
    <name evidence="6" type="primary">ptsO</name>
    <name evidence="6" type="ORF">AWOD_I_2301</name>
</gene>
<dbReference type="AlphaFoldDB" id="A0A090KLE6"/>
<dbReference type="EMBL" id="LN554846">
    <property type="protein sequence ID" value="CED72359.1"/>
    <property type="molecule type" value="Genomic_DNA"/>
</dbReference>
<dbReference type="SUPFAM" id="SSF55594">
    <property type="entry name" value="HPr-like"/>
    <property type="match status" value="1"/>
</dbReference>
<evidence type="ECO:0000313" key="7">
    <source>
        <dbReference type="Proteomes" id="UP000032427"/>
    </source>
</evidence>
<sequence length="92" mass="9929">MPISSRHLLIRNRLGLHARAAIKLVEMAQSFDAIITLTNDENKQATADGVMGLLMLDSAQGQYVDVSADGPDAERALTAICDLIEAGFDEDE</sequence>
<keyword evidence="3" id="KW-0963">Cytoplasm</keyword>
<evidence type="ECO:0000259" key="5">
    <source>
        <dbReference type="PROSITE" id="PS51350"/>
    </source>
</evidence>
<dbReference type="PROSITE" id="PS51350">
    <property type="entry name" value="PTS_HPR_DOM"/>
    <property type="match status" value="1"/>
</dbReference>
<dbReference type="GO" id="GO:0009401">
    <property type="term" value="P:phosphoenolpyruvate-dependent sugar phosphotransferase system"/>
    <property type="evidence" value="ECO:0007669"/>
    <property type="project" value="UniProtKB-KW"/>
</dbReference>
<reference evidence="7" key="1">
    <citation type="submission" date="2014-09" db="EMBL/GenBank/DDBJ databases">
        <authorList>
            <person name="Hjerde E."/>
        </authorList>
    </citation>
    <scope>NUCLEOTIDE SEQUENCE [LARGE SCALE GENOMIC DNA]</scope>
    <source>
        <strain evidence="7">06/09/139</strain>
    </source>
</reference>
<dbReference type="NCBIfam" id="TIGR01003">
    <property type="entry name" value="PTS_HPr_family"/>
    <property type="match status" value="1"/>
</dbReference>
<proteinExistence type="inferred from homology"/>
<evidence type="ECO:0000256" key="3">
    <source>
        <dbReference type="ARBA" id="ARBA00022490"/>
    </source>
</evidence>
<dbReference type="PATRIC" id="fig|80852.17.peg.2380"/>
<keyword evidence="4" id="KW-0598">Phosphotransferase system</keyword>
<dbReference type="HOGENOM" id="CLU_136230_1_3_6"/>
<dbReference type="STRING" id="80852.AWOD_I_2301"/>
<dbReference type="PANTHER" id="PTHR33705">
    <property type="entry name" value="PHOSPHOCARRIER PROTEIN HPR"/>
    <property type="match status" value="1"/>
</dbReference>
<dbReference type="PANTHER" id="PTHR33705:SF2">
    <property type="entry name" value="PHOSPHOCARRIER PROTEIN NPR"/>
    <property type="match status" value="1"/>
</dbReference>
<feature type="domain" description="HPr" evidence="5">
    <location>
        <begin position="3"/>
        <end position="91"/>
    </location>
</feature>
<comment type="subcellular location">
    <subcellularLocation>
        <location evidence="1">Cytoplasm</location>
    </subcellularLocation>
</comment>
<dbReference type="InterPro" id="IPR035895">
    <property type="entry name" value="HPr-like_sf"/>
</dbReference>
<evidence type="ECO:0000256" key="2">
    <source>
        <dbReference type="ARBA" id="ARBA00010736"/>
    </source>
</evidence>